<dbReference type="Proteomes" id="UP001139125">
    <property type="component" value="Unassembled WGS sequence"/>
</dbReference>
<dbReference type="EMBL" id="JANDBC010000002">
    <property type="protein sequence ID" value="MCP9292315.1"/>
    <property type="molecule type" value="Genomic_DNA"/>
</dbReference>
<dbReference type="PANTHER" id="PTHR38471:SF2">
    <property type="entry name" value="FOUR HELIX BUNDLE PROTEIN"/>
    <property type="match status" value="1"/>
</dbReference>
<dbReference type="Gene3D" id="1.20.1440.60">
    <property type="entry name" value="23S rRNA-intervening sequence"/>
    <property type="match status" value="1"/>
</dbReference>
<dbReference type="NCBIfam" id="TIGR02436">
    <property type="entry name" value="four helix bundle protein"/>
    <property type="match status" value="1"/>
</dbReference>
<gene>
    <name evidence="1" type="ORF">NM125_12075</name>
</gene>
<proteinExistence type="predicted"/>
<protein>
    <submittedName>
        <fullName evidence="1">Four helix bundle protein</fullName>
    </submittedName>
</protein>
<dbReference type="InterPro" id="IPR036583">
    <property type="entry name" value="23S_rRNA_IVS_sf"/>
</dbReference>
<sequence>MKNFKKLIVWQRSMEMTSIVHAIIKELPKTERYTYRDQIIRSSISVPSNIAEACSRESRKDFKRFLRISLGSSFELETQLLLLKENQIMKGQKLDSALEHNTEIQKMLHTLLKK</sequence>
<dbReference type="SUPFAM" id="SSF158446">
    <property type="entry name" value="IVS-encoded protein-like"/>
    <property type="match status" value="1"/>
</dbReference>
<dbReference type="Pfam" id="PF05635">
    <property type="entry name" value="23S_rRNA_IVP"/>
    <property type="match status" value="1"/>
</dbReference>
<name>A0A9X2REZ4_9BACT</name>
<accession>A0A9X2REZ4</accession>
<dbReference type="AlphaFoldDB" id="A0A9X2REZ4"/>
<dbReference type="RefSeq" id="WP_255135196.1">
    <property type="nucleotide sequence ID" value="NZ_JANDBC010000002.1"/>
</dbReference>
<comment type="caution">
    <text evidence="1">The sequence shown here is derived from an EMBL/GenBank/DDBJ whole genome shotgun (WGS) entry which is preliminary data.</text>
</comment>
<dbReference type="PANTHER" id="PTHR38471">
    <property type="entry name" value="FOUR HELIX BUNDLE PROTEIN"/>
    <property type="match status" value="1"/>
</dbReference>
<organism evidence="1 2">
    <name type="scientific">Gracilimonas sediminicola</name>
    <dbReference type="NCBI Taxonomy" id="2952158"/>
    <lineage>
        <taxon>Bacteria</taxon>
        <taxon>Pseudomonadati</taxon>
        <taxon>Balneolota</taxon>
        <taxon>Balneolia</taxon>
        <taxon>Balneolales</taxon>
        <taxon>Balneolaceae</taxon>
        <taxon>Gracilimonas</taxon>
    </lineage>
</organism>
<dbReference type="CDD" id="cd16377">
    <property type="entry name" value="23S_rRNA_IVP_like"/>
    <property type="match status" value="1"/>
</dbReference>
<evidence type="ECO:0000313" key="2">
    <source>
        <dbReference type="Proteomes" id="UP001139125"/>
    </source>
</evidence>
<keyword evidence="2" id="KW-1185">Reference proteome</keyword>
<evidence type="ECO:0000313" key="1">
    <source>
        <dbReference type="EMBL" id="MCP9292315.1"/>
    </source>
</evidence>
<reference evidence="1" key="1">
    <citation type="submission" date="2022-06" db="EMBL/GenBank/DDBJ databases">
        <title>Gracilimonas sp. CAU 1638 isolated from sea sediment.</title>
        <authorList>
            <person name="Kim W."/>
        </authorList>
    </citation>
    <scope>NUCLEOTIDE SEQUENCE</scope>
    <source>
        <strain evidence="1">CAU 1638</strain>
    </source>
</reference>
<dbReference type="InterPro" id="IPR012657">
    <property type="entry name" value="23S_rRNA-intervening_sequence"/>
</dbReference>